<evidence type="ECO:0000256" key="3">
    <source>
        <dbReference type="HAMAP-Rule" id="MF_00580"/>
    </source>
</evidence>
<comment type="caution">
    <text evidence="5">The sequence shown here is derived from an EMBL/GenBank/DDBJ whole genome shotgun (WGS) entry which is preliminary data.</text>
</comment>
<name>A0A2P5P6P8_9CHLR</name>
<dbReference type="GO" id="GO:0046872">
    <property type="term" value="F:metal ion binding"/>
    <property type="evidence" value="ECO:0007669"/>
    <property type="project" value="TreeGrafter"/>
</dbReference>
<evidence type="ECO:0000313" key="5">
    <source>
        <dbReference type="EMBL" id="PPD57968.1"/>
    </source>
</evidence>
<keyword evidence="3" id="KW-0963">Cytoplasm</keyword>
<gene>
    <name evidence="3" type="primary">groES</name>
    <name evidence="3" type="synonym">groS</name>
    <name evidence="5" type="ORF">JP09_006675</name>
</gene>
<dbReference type="HAMAP" id="MF_00580">
    <property type="entry name" value="CH10"/>
    <property type="match status" value="1"/>
</dbReference>
<dbReference type="NCBIfam" id="NF001531">
    <property type="entry name" value="PRK00364.2-2"/>
    <property type="match status" value="1"/>
</dbReference>
<comment type="subunit">
    <text evidence="3">Heptamer of 7 subunits arranged in a ring. Interacts with the chaperonin GroEL.</text>
</comment>
<comment type="similarity">
    <text evidence="1 3 4">Belongs to the GroES chaperonin family.</text>
</comment>
<dbReference type="GO" id="GO:0005524">
    <property type="term" value="F:ATP binding"/>
    <property type="evidence" value="ECO:0007669"/>
    <property type="project" value="InterPro"/>
</dbReference>
<dbReference type="InterPro" id="IPR037124">
    <property type="entry name" value="Chaperonin_GroES_sf"/>
</dbReference>
<dbReference type="GO" id="GO:0051082">
    <property type="term" value="F:unfolded protein binding"/>
    <property type="evidence" value="ECO:0007669"/>
    <property type="project" value="TreeGrafter"/>
</dbReference>
<dbReference type="Gene3D" id="2.30.33.40">
    <property type="entry name" value="GroES chaperonin"/>
    <property type="match status" value="1"/>
</dbReference>
<evidence type="ECO:0000313" key="6">
    <source>
        <dbReference type="Proteomes" id="UP000235653"/>
    </source>
</evidence>
<dbReference type="EMBL" id="JQAN02000010">
    <property type="protein sequence ID" value="PPD57968.1"/>
    <property type="molecule type" value="Genomic_DNA"/>
</dbReference>
<dbReference type="RefSeq" id="WP_102330978.1">
    <property type="nucleotide sequence ID" value="NZ_CP058566.2"/>
</dbReference>
<dbReference type="GO" id="GO:0005737">
    <property type="term" value="C:cytoplasm"/>
    <property type="evidence" value="ECO:0007669"/>
    <property type="project" value="UniProtKB-SubCell"/>
</dbReference>
<dbReference type="SUPFAM" id="SSF50129">
    <property type="entry name" value="GroES-like"/>
    <property type="match status" value="1"/>
</dbReference>
<evidence type="ECO:0000256" key="1">
    <source>
        <dbReference type="ARBA" id="ARBA00006975"/>
    </source>
</evidence>
<sequence>MAINVQPLQNFILVKPGKKEESRSGIIIPDTAQEKAQEGEVVAVGPGRLGKDNTREVMDVKVGDFVIYPKFGGTEVKVDGMDMVIMPENQVLAKKVY</sequence>
<keyword evidence="6" id="KW-1185">Reference proteome</keyword>
<dbReference type="GO" id="GO:0044183">
    <property type="term" value="F:protein folding chaperone"/>
    <property type="evidence" value="ECO:0007669"/>
    <property type="project" value="InterPro"/>
</dbReference>
<dbReference type="PRINTS" id="PR00297">
    <property type="entry name" value="CHAPERONIN10"/>
</dbReference>
<evidence type="ECO:0000256" key="4">
    <source>
        <dbReference type="RuleBase" id="RU000535"/>
    </source>
</evidence>
<dbReference type="InterPro" id="IPR020818">
    <property type="entry name" value="Chaperonin_GroES"/>
</dbReference>
<dbReference type="Pfam" id="PF00166">
    <property type="entry name" value="Cpn10"/>
    <property type="match status" value="1"/>
</dbReference>
<dbReference type="Proteomes" id="UP000235653">
    <property type="component" value="Unassembled WGS sequence"/>
</dbReference>
<dbReference type="FunFam" id="2.30.33.40:FF:000001">
    <property type="entry name" value="10 kDa chaperonin"/>
    <property type="match status" value="1"/>
</dbReference>
<evidence type="ECO:0000256" key="2">
    <source>
        <dbReference type="ARBA" id="ARBA00023186"/>
    </source>
</evidence>
<dbReference type="PANTHER" id="PTHR10772:SF63">
    <property type="entry name" value="20 KDA CHAPERONIN, CHLOROPLASTIC"/>
    <property type="match status" value="1"/>
</dbReference>
<dbReference type="PANTHER" id="PTHR10772">
    <property type="entry name" value="10 KDA HEAT SHOCK PROTEIN"/>
    <property type="match status" value="1"/>
</dbReference>
<dbReference type="AlphaFoldDB" id="A0A2P5P6P8"/>
<dbReference type="InterPro" id="IPR011032">
    <property type="entry name" value="GroES-like_sf"/>
</dbReference>
<accession>A0A2P5P6P8</accession>
<organism evidence="5 6">
    <name type="scientific">Dehalogenimonas etheniformans</name>
    <dbReference type="NCBI Taxonomy" id="1536648"/>
    <lineage>
        <taxon>Bacteria</taxon>
        <taxon>Bacillati</taxon>
        <taxon>Chloroflexota</taxon>
        <taxon>Dehalococcoidia</taxon>
        <taxon>Dehalococcoidales</taxon>
        <taxon>Dehalococcoidaceae</taxon>
        <taxon>Dehalogenimonas</taxon>
    </lineage>
</organism>
<reference evidence="5 6" key="1">
    <citation type="journal article" date="2017" name="ISME J.">
        <title>Grape pomace compost harbors organohalide-respiring Dehalogenimonas species with novel reductive dehalogenase genes.</title>
        <authorList>
            <person name="Yang Y."/>
            <person name="Higgins S.A."/>
            <person name="Yan J."/>
            <person name="Simsir B."/>
            <person name="Chourey K."/>
            <person name="Iyer R."/>
            <person name="Hettich R.L."/>
            <person name="Baldwin B."/>
            <person name="Ogles D.M."/>
            <person name="Loffler F.E."/>
        </authorList>
    </citation>
    <scope>NUCLEOTIDE SEQUENCE [LARGE SCALE GENOMIC DNA]</scope>
    <source>
        <strain evidence="5 6">GP</strain>
    </source>
</reference>
<protein>
    <recommendedName>
        <fullName evidence="3">Co-chaperonin GroES</fullName>
    </recommendedName>
    <alternativeName>
        <fullName evidence="3">10 kDa chaperonin</fullName>
    </alternativeName>
    <alternativeName>
        <fullName evidence="3">Chaperonin-10</fullName>
        <shortName evidence="3">Cpn10</shortName>
    </alternativeName>
</protein>
<proteinExistence type="inferred from homology"/>
<dbReference type="GO" id="GO:0051087">
    <property type="term" value="F:protein-folding chaperone binding"/>
    <property type="evidence" value="ECO:0007669"/>
    <property type="project" value="TreeGrafter"/>
</dbReference>
<dbReference type="OrthoDB" id="9806791at2"/>
<comment type="function">
    <text evidence="3 4">Together with the chaperonin GroEL, plays an essential role in assisting protein folding. The GroEL-GroES system forms a nano-cage that allows encapsulation of the non-native substrate proteins and provides a physical environment optimized to promote and accelerate protein folding. GroES binds to the apical surface of the GroEL ring, thereby capping the opening of the GroEL channel.</text>
</comment>
<dbReference type="SMART" id="SM00883">
    <property type="entry name" value="Cpn10"/>
    <property type="match status" value="1"/>
</dbReference>
<dbReference type="CDD" id="cd00320">
    <property type="entry name" value="cpn10"/>
    <property type="match status" value="1"/>
</dbReference>
<comment type="subcellular location">
    <subcellularLocation>
        <location evidence="3">Cytoplasm</location>
    </subcellularLocation>
</comment>
<keyword evidence="2 3" id="KW-0143">Chaperone</keyword>